<evidence type="ECO:0000256" key="13">
    <source>
        <dbReference type="ARBA" id="ARBA00023136"/>
    </source>
</evidence>
<comment type="caution">
    <text evidence="16">The sequence shown here is derived from an EMBL/GenBank/DDBJ whole genome shotgun (WGS) entry which is preliminary data.</text>
</comment>
<feature type="chain" id="PRO_5029773020" description="unspecific monooxygenase" evidence="15">
    <location>
        <begin position="19"/>
        <end position="189"/>
    </location>
</feature>
<accession>A0A7K7FSC0</accession>
<keyword evidence="14" id="KW-0812">Transmembrane</keyword>
<evidence type="ECO:0000256" key="7">
    <source>
        <dbReference type="ARBA" id="ARBA00022723"/>
    </source>
</evidence>
<dbReference type="SUPFAM" id="SSF48264">
    <property type="entry name" value="Cytochrome P450"/>
    <property type="match status" value="1"/>
</dbReference>
<dbReference type="EC" id="1.14.14.1" evidence="5"/>
<dbReference type="InterPro" id="IPR036396">
    <property type="entry name" value="Cyt_P450_sf"/>
</dbReference>
<evidence type="ECO:0000313" key="17">
    <source>
        <dbReference type="Proteomes" id="UP000557271"/>
    </source>
</evidence>
<organism evidence="16 17">
    <name type="scientific">Chionis minor</name>
    <name type="common">Black-faced sheathbill</name>
    <dbReference type="NCBI Taxonomy" id="227182"/>
    <lineage>
        <taxon>Eukaryota</taxon>
        <taxon>Metazoa</taxon>
        <taxon>Chordata</taxon>
        <taxon>Craniata</taxon>
        <taxon>Vertebrata</taxon>
        <taxon>Euteleostomi</taxon>
        <taxon>Archelosauria</taxon>
        <taxon>Archosauria</taxon>
        <taxon>Dinosauria</taxon>
        <taxon>Saurischia</taxon>
        <taxon>Theropoda</taxon>
        <taxon>Coelurosauria</taxon>
        <taxon>Aves</taxon>
        <taxon>Neognathae</taxon>
        <taxon>Neoaves</taxon>
        <taxon>Charadriiformes</taxon>
        <taxon>Chionididae</taxon>
        <taxon>Chionis</taxon>
    </lineage>
</organism>
<evidence type="ECO:0000256" key="2">
    <source>
        <dbReference type="ARBA" id="ARBA00004174"/>
    </source>
</evidence>
<dbReference type="GO" id="GO:0008392">
    <property type="term" value="F:arachidonate epoxygenase activity"/>
    <property type="evidence" value="ECO:0007669"/>
    <property type="project" value="TreeGrafter"/>
</dbReference>
<dbReference type="PRINTS" id="PR00463">
    <property type="entry name" value="EP450I"/>
</dbReference>
<proteinExistence type="inferred from homology"/>
<keyword evidence="14" id="KW-1133">Transmembrane helix</keyword>
<evidence type="ECO:0000256" key="10">
    <source>
        <dbReference type="ARBA" id="ARBA00023002"/>
    </source>
</evidence>
<dbReference type="FunFam" id="1.10.630.10:FF:000238">
    <property type="entry name" value="Cytochrome P450 2A6"/>
    <property type="match status" value="1"/>
</dbReference>
<dbReference type="GO" id="GO:0019373">
    <property type="term" value="P:epoxygenase P450 pathway"/>
    <property type="evidence" value="ECO:0007669"/>
    <property type="project" value="TreeGrafter"/>
</dbReference>
<evidence type="ECO:0000256" key="8">
    <source>
        <dbReference type="ARBA" id="ARBA00022824"/>
    </source>
</evidence>
<protein>
    <recommendedName>
        <fullName evidence="5">unspecific monooxygenase</fullName>
        <ecNumber evidence="5">1.14.14.1</ecNumber>
    </recommendedName>
</protein>
<dbReference type="GO" id="GO:0005506">
    <property type="term" value="F:iron ion binding"/>
    <property type="evidence" value="ECO:0007669"/>
    <property type="project" value="InterPro"/>
</dbReference>
<evidence type="ECO:0000256" key="14">
    <source>
        <dbReference type="SAM" id="Phobius"/>
    </source>
</evidence>
<dbReference type="EMBL" id="VZSF01008983">
    <property type="protein sequence ID" value="NWY60184.1"/>
    <property type="molecule type" value="Genomic_DNA"/>
</dbReference>
<feature type="transmembrane region" description="Helical" evidence="14">
    <location>
        <begin position="156"/>
        <end position="176"/>
    </location>
</feature>
<evidence type="ECO:0000256" key="12">
    <source>
        <dbReference type="ARBA" id="ARBA00023033"/>
    </source>
</evidence>
<evidence type="ECO:0000256" key="9">
    <source>
        <dbReference type="ARBA" id="ARBA00022848"/>
    </source>
</evidence>
<dbReference type="GO" id="GO:0020037">
    <property type="term" value="F:heme binding"/>
    <property type="evidence" value="ECO:0007669"/>
    <property type="project" value="InterPro"/>
</dbReference>
<evidence type="ECO:0000256" key="3">
    <source>
        <dbReference type="ARBA" id="ARBA00004406"/>
    </source>
</evidence>
<keyword evidence="7" id="KW-0479">Metal-binding</keyword>
<comment type="similarity">
    <text evidence="4">Belongs to the cytochrome P450 family.</text>
</comment>
<dbReference type="PANTHER" id="PTHR24300">
    <property type="entry name" value="CYTOCHROME P450 508A4-RELATED"/>
    <property type="match status" value="1"/>
</dbReference>
<gene>
    <name evidence="16" type="primary">Cyp2h2</name>
    <name evidence="16" type="ORF">CHIMIN_R04841</name>
</gene>
<dbReference type="GO" id="GO:0016712">
    <property type="term" value="F:oxidoreductase activity, acting on paired donors, with incorporation or reduction of molecular oxygen, reduced flavin or flavoprotein as one donor, and incorporation of one atom of oxygen"/>
    <property type="evidence" value="ECO:0007669"/>
    <property type="project" value="UniProtKB-EC"/>
</dbReference>
<dbReference type="AlphaFoldDB" id="A0A7K7FSC0"/>
<keyword evidence="8" id="KW-0256">Endoplasmic reticulum</keyword>
<evidence type="ECO:0000256" key="11">
    <source>
        <dbReference type="ARBA" id="ARBA00023004"/>
    </source>
</evidence>
<reference evidence="16 17" key="1">
    <citation type="submission" date="2019-09" db="EMBL/GenBank/DDBJ databases">
        <title>Bird 10,000 Genomes (B10K) Project - Family phase.</title>
        <authorList>
            <person name="Zhang G."/>
        </authorList>
    </citation>
    <scope>NUCLEOTIDE SEQUENCE [LARGE SCALE GENOMIC DNA]</scope>
    <source>
        <strain evidence="16">B10K-UC-030-51</strain>
    </source>
</reference>
<name>A0A7K7FSC0_CHIMN</name>
<sequence length="189" mass="21484">LVCISCLLLFATWRSISQKKKEPPGPITLPIVGNILQLNPRNLPESLKKISEKYGPVFTVYLGPLKVVVLYGYDVVKEALIDQADDFSGRGILPLLEKLFQGTGIVTSNGETWKQLRRFALTTLRDFGMGKKTIEERIQEEAHFLVERIRNTHGRTWILCLLGFHAVSNIICSIVFGDRFDYEDKKFIT</sequence>
<dbReference type="GO" id="GO:0005789">
    <property type="term" value="C:endoplasmic reticulum membrane"/>
    <property type="evidence" value="ECO:0007669"/>
    <property type="project" value="UniProtKB-SubCell"/>
</dbReference>
<evidence type="ECO:0000256" key="6">
    <source>
        <dbReference type="ARBA" id="ARBA00022617"/>
    </source>
</evidence>
<keyword evidence="10" id="KW-0560">Oxidoreductase</keyword>
<dbReference type="OrthoDB" id="1055148at2759"/>
<dbReference type="PANTHER" id="PTHR24300:SF356">
    <property type="entry name" value="CYTOCHROME P450 2E1"/>
    <property type="match status" value="1"/>
</dbReference>
<feature type="non-terminal residue" evidence="16">
    <location>
        <position position="1"/>
    </location>
</feature>
<dbReference type="GO" id="GO:0006805">
    <property type="term" value="P:xenobiotic metabolic process"/>
    <property type="evidence" value="ECO:0007669"/>
    <property type="project" value="TreeGrafter"/>
</dbReference>
<evidence type="ECO:0000313" key="16">
    <source>
        <dbReference type="EMBL" id="NWY60184.1"/>
    </source>
</evidence>
<dbReference type="Pfam" id="PF00067">
    <property type="entry name" value="p450"/>
    <property type="match status" value="1"/>
</dbReference>
<keyword evidence="9" id="KW-0492">Microsome</keyword>
<keyword evidence="13 14" id="KW-0472">Membrane</keyword>
<evidence type="ECO:0000256" key="5">
    <source>
        <dbReference type="ARBA" id="ARBA00012109"/>
    </source>
</evidence>
<feature type="signal peptide" evidence="15">
    <location>
        <begin position="1"/>
        <end position="18"/>
    </location>
</feature>
<comment type="subcellular location">
    <subcellularLocation>
        <location evidence="3">Endoplasmic reticulum membrane</location>
        <topology evidence="3">Peripheral membrane protein</topology>
    </subcellularLocation>
    <subcellularLocation>
        <location evidence="2">Microsome membrane</location>
        <topology evidence="2">Peripheral membrane protein</topology>
    </subcellularLocation>
</comment>
<dbReference type="Gene3D" id="1.10.630.10">
    <property type="entry name" value="Cytochrome P450"/>
    <property type="match status" value="1"/>
</dbReference>
<evidence type="ECO:0000256" key="15">
    <source>
        <dbReference type="SAM" id="SignalP"/>
    </source>
</evidence>
<keyword evidence="6" id="KW-0349">Heme</keyword>
<dbReference type="InterPro" id="IPR002401">
    <property type="entry name" value="Cyt_P450_E_grp-I"/>
</dbReference>
<keyword evidence="15" id="KW-0732">Signal</keyword>
<keyword evidence="11" id="KW-0408">Iron</keyword>
<keyword evidence="12" id="KW-0503">Monooxygenase</keyword>
<keyword evidence="17" id="KW-1185">Reference proteome</keyword>
<evidence type="ECO:0000256" key="4">
    <source>
        <dbReference type="ARBA" id="ARBA00010617"/>
    </source>
</evidence>
<dbReference type="Proteomes" id="UP000557271">
    <property type="component" value="Unassembled WGS sequence"/>
</dbReference>
<feature type="non-terminal residue" evidence="16">
    <location>
        <position position="189"/>
    </location>
</feature>
<evidence type="ECO:0000256" key="1">
    <source>
        <dbReference type="ARBA" id="ARBA00001971"/>
    </source>
</evidence>
<comment type="cofactor">
    <cofactor evidence="1">
        <name>heme</name>
        <dbReference type="ChEBI" id="CHEBI:30413"/>
    </cofactor>
</comment>
<dbReference type="InterPro" id="IPR001128">
    <property type="entry name" value="Cyt_P450"/>
</dbReference>
<dbReference type="InterPro" id="IPR050182">
    <property type="entry name" value="Cytochrome_P450_fam2"/>
</dbReference>